<protein>
    <submittedName>
        <fullName evidence="1">Uncharacterized protein</fullName>
    </submittedName>
</protein>
<dbReference type="EMBL" id="BGZK01000514">
    <property type="protein sequence ID" value="GBP47985.1"/>
    <property type="molecule type" value="Genomic_DNA"/>
</dbReference>
<reference evidence="1 2" key="1">
    <citation type="journal article" date="2019" name="Commun. Biol.">
        <title>The bagworm genome reveals a unique fibroin gene that provides high tensile strength.</title>
        <authorList>
            <person name="Kono N."/>
            <person name="Nakamura H."/>
            <person name="Ohtoshi R."/>
            <person name="Tomita M."/>
            <person name="Numata K."/>
            <person name="Arakawa K."/>
        </authorList>
    </citation>
    <scope>NUCLEOTIDE SEQUENCE [LARGE SCALE GENOMIC DNA]</scope>
</reference>
<sequence>MNNAGATPASPPRSPWLGYYTFRLLSETKRAEKLYVIMLRRSSRSERVPAKPDVGDAVKVGSDWISRIFCIIEGQTSMRVTRGTAAYGHSLLPRSHQCVTDLLGCGWESLMKSVTLGNVTMSHRTREARRNALRLSPLNYDRDIQVADSIISLISDFPNVGNKQHAILLVDSQVLTVRGSKILVHSQILSPSALSLGIAKSFAPARRVIHFSEYLWLSLSLAEQRDSSSISVRYQYREQKRDRHQERHGRHSRTLRQNAKSKYIDHIRLQRASEEQFRDVPIPWRSCSVRDCREGEKIEASSRPTTTSVYLRLRGLKLWMM</sequence>
<comment type="caution">
    <text evidence="1">The sequence shown here is derived from an EMBL/GenBank/DDBJ whole genome shotgun (WGS) entry which is preliminary data.</text>
</comment>
<keyword evidence="2" id="KW-1185">Reference proteome</keyword>
<dbReference type="AlphaFoldDB" id="A0A4C1WCZ0"/>
<organism evidence="1 2">
    <name type="scientific">Eumeta variegata</name>
    <name type="common">Bagworm moth</name>
    <name type="synonym">Eumeta japonica</name>
    <dbReference type="NCBI Taxonomy" id="151549"/>
    <lineage>
        <taxon>Eukaryota</taxon>
        <taxon>Metazoa</taxon>
        <taxon>Ecdysozoa</taxon>
        <taxon>Arthropoda</taxon>
        <taxon>Hexapoda</taxon>
        <taxon>Insecta</taxon>
        <taxon>Pterygota</taxon>
        <taxon>Neoptera</taxon>
        <taxon>Endopterygota</taxon>
        <taxon>Lepidoptera</taxon>
        <taxon>Glossata</taxon>
        <taxon>Ditrysia</taxon>
        <taxon>Tineoidea</taxon>
        <taxon>Psychidae</taxon>
        <taxon>Oiketicinae</taxon>
        <taxon>Eumeta</taxon>
    </lineage>
</organism>
<gene>
    <name evidence="1" type="ORF">EVAR_40409_1</name>
</gene>
<accession>A0A4C1WCZ0</accession>
<evidence type="ECO:0000313" key="2">
    <source>
        <dbReference type="Proteomes" id="UP000299102"/>
    </source>
</evidence>
<name>A0A4C1WCZ0_EUMVA</name>
<dbReference type="Proteomes" id="UP000299102">
    <property type="component" value="Unassembled WGS sequence"/>
</dbReference>
<proteinExistence type="predicted"/>
<evidence type="ECO:0000313" key="1">
    <source>
        <dbReference type="EMBL" id="GBP47985.1"/>
    </source>
</evidence>